<sequence length="89" mass="10350">MLKSLKRCSRSHVKRRIMTSLSNWDLRRISAKKQHEKEEKAKKSLTINEFLKPAEGERFYSGGRGRGRAVVQEVDMVVDTLLATWQPIH</sequence>
<gene>
    <name evidence="1" type="ORF">F8388_020298</name>
</gene>
<dbReference type="EMBL" id="JAATIP010000094">
    <property type="protein sequence ID" value="KAF4374777.1"/>
    <property type="molecule type" value="Genomic_DNA"/>
</dbReference>
<proteinExistence type="predicted"/>
<evidence type="ECO:0000313" key="1">
    <source>
        <dbReference type="EMBL" id="KAF4374777.1"/>
    </source>
</evidence>
<dbReference type="AlphaFoldDB" id="A0A7J6FVW1"/>
<dbReference type="Proteomes" id="UP000525078">
    <property type="component" value="Unassembled WGS sequence"/>
</dbReference>
<evidence type="ECO:0000313" key="2">
    <source>
        <dbReference type="Proteomes" id="UP000525078"/>
    </source>
</evidence>
<name>A0A7J6FVW1_CANSA</name>
<accession>A0A7J6FVW1</accession>
<comment type="caution">
    <text evidence="1">The sequence shown here is derived from an EMBL/GenBank/DDBJ whole genome shotgun (WGS) entry which is preliminary data.</text>
</comment>
<reference evidence="1 2" key="1">
    <citation type="journal article" date="2020" name="bioRxiv">
        <title>Sequence and annotation of 42 cannabis genomes reveals extensive copy number variation in cannabinoid synthesis and pathogen resistance genes.</title>
        <authorList>
            <person name="Mckernan K.J."/>
            <person name="Helbert Y."/>
            <person name="Kane L.T."/>
            <person name="Ebling H."/>
            <person name="Zhang L."/>
            <person name="Liu B."/>
            <person name="Eaton Z."/>
            <person name="Mclaughlin S."/>
            <person name="Kingan S."/>
            <person name="Baybayan P."/>
            <person name="Concepcion G."/>
            <person name="Jordan M."/>
            <person name="Riva A."/>
            <person name="Barbazuk W."/>
            <person name="Harkins T."/>
        </authorList>
    </citation>
    <scope>NUCLEOTIDE SEQUENCE [LARGE SCALE GENOMIC DNA]</scope>
    <source>
        <strain evidence="2">cv. Jamaican Lion 4</strain>
        <tissue evidence="1">Leaf</tissue>
    </source>
</reference>
<organism evidence="1 2">
    <name type="scientific">Cannabis sativa</name>
    <name type="common">Hemp</name>
    <name type="synonym">Marijuana</name>
    <dbReference type="NCBI Taxonomy" id="3483"/>
    <lineage>
        <taxon>Eukaryota</taxon>
        <taxon>Viridiplantae</taxon>
        <taxon>Streptophyta</taxon>
        <taxon>Embryophyta</taxon>
        <taxon>Tracheophyta</taxon>
        <taxon>Spermatophyta</taxon>
        <taxon>Magnoliopsida</taxon>
        <taxon>eudicotyledons</taxon>
        <taxon>Gunneridae</taxon>
        <taxon>Pentapetalae</taxon>
        <taxon>rosids</taxon>
        <taxon>fabids</taxon>
        <taxon>Rosales</taxon>
        <taxon>Cannabaceae</taxon>
        <taxon>Cannabis</taxon>
    </lineage>
</organism>
<protein>
    <submittedName>
        <fullName evidence="1">Uncharacterized protein</fullName>
    </submittedName>
</protein>